<reference evidence="1" key="1">
    <citation type="submission" date="2023-04" db="EMBL/GenBank/DDBJ databases">
        <title>Draft Genome sequencing of Naganishia species isolated from polar environments using Oxford Nanopore Technology.</title>
        <authorList>
            <person name="Leo P."/>
            <person name="Venkateswaran K."/>
        </authorList>
    </citation>
    <scope>NUCLEOTIDE SEQUENCE</scope>
    <source>
        <strain evidence="1">DBVPG 5303</strain>
    </source>
</reference>
<comment type="caution">
    <text evidence="1">The sequence shown here is derived from an EMBL/GenBank/DDBJ whole genome shotgun (WGS) entry which is preliminary data.</text>
</comment>
<dbReference type="Proteomes" id="UP001234202">
    <property type="component" value="Unassembled WGS sequence"/>
</dbReference>
<organism evidence="1 2">
    <name type="scientific">Naganishia onofrii</name>
    <dbReference type="NCBI Taxonomy" id="1851511"/>
    <lineage>
        <taxon>Eukaryota</taxon>
        <taxon>Fungi</taxon>
        <taxon>Dikarya</taxon>
        <taxon>Basidiomycota</taxon>
        <taxon>Agaricomycotina</taxon>
        <taxon>Tremellomycetes</taxon>
        <taxon>Filobasidiales</taxon>
        <taxon>Filobasidiaceae</taxon>
        <taxon>Naganishia</taxon>
    </lineage>
</organism>
<evidence type="ECO:0000313" key="1">
    <source>
        <dbReference type="EMBL" id="KAJ9121419.1"/>
    </source>
</evidence>
<proteinExistence type="predicted"/>
<dbReference type="EMBL" id="JASBWV010000017">
    <property type="protein sequence ID" value="KAJ9121419.1"/>
    <property type="molecule type" value="Genomic_DNA"/>
</dbReference>
<protein>
    <submittedName>
        <fullName evidence="1">Uncharacterized protein</fullName>
    </submittedName>
</protein>
<sequence>MVVLSSALLGVYMLLSTGTSAFPTVKKDYTNGHGPSVALYDAMSNGEFTGDITRCNGKLMGTGERQRYKLNGVQTSSSGGILADLSLNGEGCKAFGNDIENLVLSVEYETQHRLHVHIYDRDKQQYQLPNSIWPRPEPSSVDAKTSDLIFNHDPAPFAFWITRRSTGEIIFDTRASSIPTYDDLFSQSGTVQNGTAMPAHPLVFEDQYLQLSTAISDKAQVYGLGEWIDPNGFARTTNGSITTHWARDAGDPVNGNMYGSHAVAMVTNWDNSTSSSSSHGVFLLNSHGMDILMRPGVLEYRVIGGTLDLYFVAGPRAIDVHEQYSQIVGTTQDFPYWAFGFHLCRWGYTSVQETRSIVDAMRAHNIPLEVMYNDIDWMKHYRNFDFDPNFAPEDFGAFVKYLRSQNQHYIPIIDAAFATTYNDSDVYDTYTRGAELDVWLKNPDGSEYRGRVWPGVTVFPDFSAPNSEQFWYEAYKNLSDVIPFSGIWEDMNEPSSFCEGSCGSDPRELANTSTPFPLPGTPGGIVTGYPECYDISLGTSGNITIGGVATCRNATELAKLMKREQVTEALDVIASPEVNFPPYAIHNGEGALNLKTVATNATNHDGVQQYHIHNIFGYQSEVATQQALLKVNPGVRPFLVSRSTFPGSGKHMAHWLGDNYALWEYMKYSIQGVLQFQLFQIPMVGADVGGFNRNTDEELANRWHSLGAFTPFFRNHNTKTALSQEPFRWDSVAEAARTAIKARYQLLPYWLSLFADAAHWGTPVARALFYEFDDIAYANVDEQFMIGDSLLVTPVLRPNATTVTGYLPPHHNTMWRNWFTHEEVGGSKEMVTLDAPLSTINVHIRSGSAFLIHRDAGYTLTETRESPYSMLVYLDHDNYADGCTKIDDGISYPVTERASLTFTASATSIKIHRDNVMGNYQVEQPIAQLTLLGVASKPSSLKLNGQALDGLTMQYDATLKKLVIDGLDISLNESGELNWS</sequence>
<gene>
    <name evidence="1" type="ORF">QFC24_004757</name>
</gene>
<name>A0ACC2XBL5_9TREE</name>
<evidence type="ECO:0000313" key="2">
    <source>
        <dbReference type="Proteomes" id="UP001234202"/>
    </source>
</evidence>
<accession>A0ACC2XBL5</accession>
<keyword evidence="2" id="KW-1185">Reference proteome</keyword>